<comment type="caution">
    <text evidence="2">The sequence shown here is derived from an EMBL/GenBank/DDBJ whole genome shotgun (WGS) entry which is preliminary data.</text>
</comment>
<feature type="region of interest" description="Disordered" evidence="1">
    <location>
        <begin position="113"/>
        <end position="135"/>
    </location>
</feature>
<feature type="region of interest" description="Disordered" evidence="1">
    <location>
        <begin position="175"/>
        <end position="271"/>
    </location>
</feature>
<accession>A0A1U7LUI4</accession>
<feature type="region of interest" description="Disordered" evidence="1">
    <location>
        <begin position="389"/>
        <end position="420"/>
    </location>
</feature>
<evidence type="ECO:0000256" key="1">
    <source>
        <dbReference type="SAM" id="MobiDB-lite"/>
    </source>
</evidence>
<dbReference type="AlphaFoldDB" id="A0A1U7LUI4"/>
<proteinExistence type="predicted"/>
<dbReference type="Proteomes" id="UP000186594">
    <property type="component" value="Unassembled WGS sequence"/>
</dbReference>
<gene>
    <name evidence="2" type="ORF">NEOLI_000892</name>
</gene>
<name>A0A1U7LUI4_NEOID</name>
<keyword evidence="3" id="KW-1185">Reference proteome</keyword>
<organism evidence="2 3">
    <name type="scientific">Neolecta irregularis (strain DAH-3)</name>
    <dbReference type="NCBI Taxonomy" id="1198029"/>
    <lineage>
        <taxon>Eukaryota</taxon>
        <taxon>Fungi</taxon>
        <taxon>Dikarya</taxon>
        <taxon>Ascomycota</taxon>
        <taxon>Taphrinomycotina</taxon>
        <taxon>Neolectales</taxon>
        <taxon>Neolectaceae</taxon>
        <taxon>Neolecta</taxon>
    </lineage>
</organism>
<sequence>MVIQLALARKNRHFVRRRRRRFLLVKYTRVGWTIAPLPREDYWLDYDSDPDPVDSFDDPYSVAVGMIEYGMDNHTTIACEQLESLLGQYRIGKLFNQISSGETVSQSFLDTSTVQPTWEEETGSREPDPYAKPNSTVEFPVHKLEVQTPNIAYLISTNAHEQAVEPPINLSIETQCGANIPDGQRSLLTPPITPGSSKTQSGSSDSSPVLKKTLSTPPSSLSLRQLENVSLTPEPLPSDLSGESARSKSGKQNVYFWSNDPKEPVNGSRHWATNSRFNFPDKSSSLSSSTSGTHSAVSDGTLHSIFGNERQGSMDTVDSWLALEMTALESRNASAGLNSYGHEVPHPKYLDGKSSPCPDRISRESSVSLLSPLFNAPLAAITEAPNLEPIGPKSTVTPVKPHKPFASSDRGPEFHAPDDYGTCAPTDPKWIGSSFPENGATLTTYSFQPESSNVAIVDLDSCGKPSPVLDDYTFSQFSGFSTPPRSSACPSPLSARTSKPSIHAVAGEAIPRAIIHCQSDSVRENALKIIPSQGRAIPHKPEVRKITSPFLEANSTIKQKIPKKHPMSMKFSAWKLKKRVAKK</sequence>
<evidence type="ECO:0000313" key="3">
    <source>
        <dbReference type="Proteomes" id="UP000186594"/>
    </source>
</evidence>
<evidence type="ECO:0000313" key="2">
    <source>
        <dbReference type="EMBL" id="OLL26336.1"/>
    </source>
</evidence>
<reference evidence="2 3" key="1">
    <citation type="submission" date="2016-04" db="EMBL/GenBank/DDBJ databases">
        <title>Evolutionary innovation and constraint leading to complex multicellularity in the Ascomycota.</title>
        <authorList>
            <person name="Cisse O."/>
            <person name="Nguyen A."/>
            <person name="Hewitt D.A."/>
            <person name="Jedd G."/>
            <person name="Stajich J.E."/>
        </authorList>
    </citation>
    <scope>NUCLEOTIDE SEQUENCE [LARGE SCALE GENOMIC DNA]</scope>
    <source>
        <strain evidence="2 3">DAH-3</strain>
    </source>
</reference>
<dbReference type="EMBL" id="LXFE01000205">
    <property type="protein sequence ID" value="OLL26336.1"/>
    <property type="molecule type" value="Genomic_DNA"/>
</dbReference>
<protein>
    <submittedName>
        <fullName evidence="2">Uncharacterized protein</fullName>
    </submittedName>
</protein>
<feature type="compositionally biased region" description="Low complexity" evidence="1">
    <location>
        <begin position="196"/>
        <end position="223"/>
    </location>
</feature>